<dbReference type="InterPro" id="IPR051892">
    <property type="entry name" value="LBX_TF"/>
</dbReference>
<evidence type="ECO:0000256" key="4">
    <source>
        <dbReference type="PROSITE-ProRule" id="PRU00108"/>
    </source>
</evidence>
<gene>
    <name evidence="10" type="primary">lbx1</name>
</gene>
<dbReference type="PRINTS" id="PR00031">
    <property type="entry name" value="HTHREPRESSR"/>
</dbReference>
<name>B5THP0_SACKO</name>
<proteinExistence type="evidence at transcript level"/>
<evidence type="ECO:0000259" key="7">
    <source>
        <dbReference type="PROSITE" id="PS50071"/>
    </source>
</evidence>
<dbReference type="Pfam" id="PF00046">
    <property type="entry name" value="Homeodomain"/>
    <property type="match status" value="1"/>
</dbReference>
<dbReference type="GO" id="GO:1990837">
    <property type="term" value="F:sequence-specific double-stranded DNA binding"/>
    <property type="evidence" value="ECO:0007669"/>
    <property type="project" value="TreeGrafter"/>
</dbReference>
<evidence type="ECO:0000313" key="8">
    <source>
        <dbReference type="EMBL" id="ACH73248.1"/>
    </source>
</evidence>
<dbReference type="RefSeq" id="NP_001158500.1">
    <property type="nucleotide sequence ID" value="NM_001165028.1"/>
</dbReference>
<dbReference type="GeneID" id="100303597"/>
<dbReference type="KEGG" id="sko:100303597"/>
<dbReference type="PROSITE" id="PS50071">
    <property type="entry name" value="HOMEOBOX_2"/>
    <property type="match status" value="1"/>
</dbReference>
<dbReference type="CTD" id="10660"/>
<feature type="region of interest" description="Disordered" evidence="6">
    <location>
        <begin position="99"/>
        <end position="118"/>
    </location>
</feature>
<dbReference type="Proteomes" id="UP000694865">
    <property type="component" value="Unplaced"/>
</dbReference>
<keyword evidence="1 4" id="KW-0238">DNA-binding</keyword>
<keyword evidence="3 4" id="KW-0539">Nucleus</keyword>
<feature type="DNA-binding region" description="Homeobox" evidence="4">
    <location>
        <begin position="167"/>
        <end position="226"/>
    </location>
</feature>
<keyword evidence="2 4" id="KW-0371">Homeobox</keyword>
<dbReference type="SUPFAM" id="SSF46689">
    <property type="entry name" value="Homeodomain-like"/>
    <property type="match status" value="1"/>
</dbReference>
<comment type="subcellular location">
    <subcellularLocation>
        <location evidence="4 5">Nucleus</location>
    </subcellularLocation>
</comment>
<feature type="compositionally biased region" description="Acidic residues" evidence="6">
    <location>
        <begin position="244"/>
        <end position="269"/>
    </location>
</feature>
<dbReference type="GO" id="GO:0000981">
    <property type="term" value="F:DNA-binding transcription factor activity, RNA polymerase II-specific"/>
    <property type="evidence" value="ECO:0007669"/>
    <property type="project" value="InterPro"/>
</dbReference>
<evidence type="ECO:0000256" key="2">
    <source>
        <dbReference type="ARBA" id="ARBA00023155"/>
    </source>
</evidence>
<dbReference type="InterPro" id="IPR017970">
    <property type="entry name" value="Homeobox_CS"/>
</dbReference>
<dbReference type="Gene3D" id="1.10.10.60">
    <property type="entry name" value="Homeodomain-like"/>
    <property type="match status" value="1"/>
</dbReference>
<dbReference type="PANTHER" id="PTHR24336">
    <property type="entry name" value="TRANSCRIPTION FACTOR LBX"/>
    <property type="match status" value="1"/>
</dbReference>
<sequence length="275" mass="31264">MVRRGLVNGSDTHFLRPWYVVSAMPENKSAEKLVSTRTKRNCEVDPVERLSKVHLPPPANPTKPLTPFSIRDILNSKSPSRRYHRWSKEADHHHVAVQPCRPHGSRHVTATSSQMTPDSPLDALEELTQETFKGLEENIIKTAEAAKDGKKSHLNLFSQRNSSSRKKRKSRTAFTNQQLFELERRFMYQKYLSPGDRDEIASSLGLSSSQVITWFQNRRAKLKRDVEELNNDLSAAKTLTTESHDDDDEDDDNGSVNDGEEDITIDESCSDTSMK</sequence>
<dbReference type="InterPro" id="IPR001356">
    <property type="entry name" value="HD"/>
</dbReference>
<dbReference type="SMART" id="SM00389">
    <property type="entry name" value="HOX"/>
    <property type="match status" value="1"/>
</dbReference>
<feature type="region of interest" description="Disordered" evidence="6">
    <location>
        <begin position="146"/>
        <end position="173"/>
    </location>
</feature>
<dbReference type="GO" id="GO:0005634">
    <property type="term" value="C:nucleus"/>
    <property type="evidence" value="ECO:0007669"/>
    <property type="project" value="UniProtKB-SubCell"/>
</dbReference>
<dbReference type="EMBL" id="EU939766">
    <property type="protein sequence ID" value="ACH73248.1"/>
    <property type="molecule type" value="mRNA"/>
</dbReference>
<reference evidence="8" key="1">
    <citation type="submission" date="2008-08" db="EMBL/GenBank/DDBJ databases">
        <title>cDNA Sequences for Transcription Factors and Signaling Proteins of the Hemichordate Saccoglossus kowalevskii: Efficacy of the Expressed Sequence Tag (EST) Approach for Evolutionary and Developmental Studies of a New Organism.</title>
        <authorList>
            <person name="Freeman R.M.Jr."/>
            <person name="Wu M."/>
            <person name="Cordonnier-Pratt M.-M."/>
            <person name="Pratt L.H."/>
            <person name="Gruber C.E."/>
            <person name="Smith M."/>
            <person name="Lander E.S."/>
            <person name="Stange-Thomann N."/>
            <person name="Lowe C.J."/>
            <person name="Gehart J."/>
            <person name="Kirschner M."/>
        </authorList>
    </citation>
    <scope>NUCLEOTIDE SEQUENCE</scope>
</reference>
<dbReference type="InterPro" id="IPR009057">
    <property type="entry name" value="Homeodomain-like_sf"/>
</dbReference>
<dbReference type="CDD" id="cd00086">
    <property type="entry name" value="homeodomain"/>
    <property type="match status" value="1"/>
</dbReference>
<evidence type="ECO:0000256" key="6">
    <source>
        <dbReference type="SAM" id="MobiDB-lite"/>
    </source>
</evidence>
<protein>
    <submittedName>
        <fullName evidence="10">Ladybird homeobox 1</fullName>
    </submittedName>
    <submittedName>
        <fullName evidence="8">Lbx-like homeobox protein</fullName>
    </submittedName>
</protein>
<dbReference type="AlphaFoldDB" id="B5THP0"/>
<dbReference type="OrthoDB" id="6159439at2759"/>
<accession>B5THP0</accession>
<evidence type="ECO:0000256" key="1">
    <source>
        <dbReference type="ARBA" id="ARBA00023125"/>
    </source>
</evidence>
<feature type="domain" description="Homeobox" evidence="7">
    <location>
        <begin position="165"/>
        <end position="225"/>
    </location>
</feature>
<reference evidence="10" key="2">
    <citation type="submission" date="2025-05" db="UniProtKB">
        <authorList>
            <consortium name="RefSeq"/>
        </authorList>
    </citation>
    <scope>IDENTIFICATION</scope>
</reference>
<feature type="region of interest" description="Disordered" evidence="6">
    <location>
        <begin position="234"/>
        <end position="275"/>
    </location>
</feature>
<evidence type="ECO:0000256" key="3">
    <source>
        <dbReference type="ARBA" id="ARBA00023242"/>
    </source>
</evidence>
<dbReference type="InterPro" id="IPR000047">
    <property type="entry name" value="HTH_motif"/>
</dbReference>
<evidence type="ECO:0000256" key="5">
    <source>
        <dbReference type="RuleBase" id="RU000682"/>
    </source>
</evidence>
<organism evidence="8">
    <name type="scientific">Saccoglossus kowalevskii</name>
    <name type="common">Acorn worm</name>
    <dbReference type="NCBI Taxonomy" id="10224"/>
    <lineage>
        <taxon>Eukaryota</taxon>
        <taxon>Metazoa</taxon>
        <taxon>Hemichordata</taxon>
        <taxon>Enteropneusta</taxon>
        <taxon>Harrimaniidae</taxon>
        <taxon>Saccoglossus</taxon>
    </lineage>
</organism>
<dbReference type="PROSITE" id="PS00027">
    <property type="entry name" value="HOMEOBOX_1"/>
    <property type="match status" value="1"/>
</dbReference>
<feature type="compositionally biased region" description="Polar residues" evidence="6">
    <location>
        <begin position="108"/>
        <end position="117"/>
    </location>
</feature>
<evidence type="ECO:0000313" key="10">
    <source>
        <dbReference type="RefSeq" id="NP_001158500.1"/>
    </source>
</evidence>
<evidence type="ECO:0000313" key="9">
    <source>
        <dbReference type="Proteomes" id="UP000694865"/>
    </source>
</evidence>
<dbReference type="PANTHER" id="PTHR24336:SF8">
    <property type="entry name" value="LADYBIRD EARLY-RELATED"/>
    <property type="match status" value="1"/>
</dbReference>
<keyword evidence="9" id="KW-1185">Reference proteome</keyword>